<evidence type="ECO:0000256" key="8">
    <source>
        <dbReference type="ARBA" id="ARBA00023065"/>
    </source>
</evidence>
<evidence type="ECO:0000256" key="2">
    <source>
        <dbReference type="ARBA" id="ARBA00004651"/>
    </source>
</evidence>
<comment type="subcellular location">
    <subcellularLocation>
        <location evidence="2">Cell membrane</location>
        <topology evidence="2">Multi-pass membrane protein</topology>
    </subcellularLocation>
</comment>
<keyword evidence="5" id="KW-1003">Cell membrane</keyword>
<feature type="compositionally biased region" description="Polar residues" evidence="12">
    <location>
        <begin position="49"/>
        <end position="63"/>
    </location>
</feature>
<feature type="transmembrane region" description="Helical" evidence="13">
    <location>
        <begin position="461"/>
        <end position="482"/>
    </location>
</feature>
<evidence type="ECO:0000256" key="4">
    <source>
        <dbReference type="ARBA" id="ARBA00022448"/>
    </source>
</evidence>
<keyword evidence="8" id="KW-0406">Ion transport</keyword>
<keyword evidence="9 13" id="KW-0472">Membrane</keyword>
<feature type="transmembrane region" description="Helical" evidence="13">
    <location>
        <begin position="326"/>
        <end position="347"/>
    </location>
</feature>
<evidence type="ECO:0000256" key="10">
    <source>
        <dbReference type="ARBA" id="ARBA00030646"/>
    </source>
</evidence>
<dbReference type="EMBL" id="KQ086043">
    <property type="protein sequence ID" value="KLO09859.1"/>
    <property type="molecule type" value="Genomic_DNA"/>
</dbReference>
<feature type="transmembrane region" description="Helical" evidence="13">
    <location>
        <begin position="227"/>
        <end position="245"/>
    </location>
</feature>
<evidence type="ECO:0000313" key="15">
    <source>
        <dbReference type="Proteomes" id="UP000053477"/>
    </source>
</evidence>
<dbReference type="PANTHER" id="PTHR23516">
    <property type="entry name" value="SAM (S-ADENOSYL METHIONINE) TRANSPORTER"/>
    <property type="match status" value="1"/>
</dbReference>
<dbReference type="InParanoid" id="A0A0H2RDH8"/>
<evidence type="ECO:0000256" key="3">
    <source>
        <dbReference type="ARBA" id="ARBA00021242"/>
    </source>
</evidence>
<dbReference type="Proteomes" id="UP000053477">
    <property type="component" value="Unassembled WGS sequence"/>
</dbReference>
<sequence>MSAPFYEFQLFVLATFCVAAVVYERRAKGDSDAPSSSHSRSDSTTTISGIENGNAQSTSKPGASSTAALARNYLIVYGIVMCADWLQGPYVYSLYREQYGYPERVVATLFVTGFLSAGIAAPLVGAWADQHGRRKACLAFCVTYTLACCCTLVNALPILYLGRVLGGISTSILFSAFESWLISSANANHLSERQLSSIFGRATVVNGAVAFLAGIMSNQLVSKYEIFTPPFIASGAALILAYFVIRMLWSENYGNGGGSTSEKQTTFSDPFQLKRLGKAWSIVRSDSTLLTLGLTQTCFEGSMYLFVFAWVPSLQEASYPGETLPLGYIFSAFMVSMMLGSLLYSAATSTFSSSSSSNASSSTNSKLDGSLTLHAKLSSLVCTLSACALAVSVSTDDVRKRFWAFCVFEACVGMYYPVQGMLRGALIADDHRATLSSLFRVPLNVFVVFSLMNGVSSSRLYVVAGCAVALSLSAIMTGWVVVARTEEKDSTTTHRP</sequence>
<evidence type="ECO:0000256" key="13">
    <source>
        <dbReference type="SAM" id="Phobius"/>
    </source>
</evidence>
<feature type="transmembrane region" description="Helical" evidence="13">
    <location>
        <begin position="136"/>
        <end position="158"/>
    </location>
</feature>
<accession>A0A0H2RDH8</accession>
<feature type="transmembrane region" description="Helical" evidence="13">
    <location>
        <begin position="105"/>
        <end position="124"/>
    </location>
</feature>
<proteinExistence type="predicted"/>
<dbReference type="GO" id="GO:0015098">
    <property type="term" value="F:molybdate ion transmembrane transporter activity"/>
    <property type="evidence" value="ECO:0007669"/>
    <property type="project" value="InterPro"/>
</dbReference>
<name>A0A0H2RDH8_9AGAM</name>
<dbReference type="SUPFAM" id="SSF103473">
    <property type="entry name" value="MFS general substrate transporter"/>
    <property type="match status" value="1"/>
</dbReference>
<dbReference type="CDD" id="cd17487">
    <property type="entry name" value="MFS_MFSD5_like"/>
    <property type="match status" value="1"/>
</dbReference>
<comment type="function">
    <text evidence="1">Mediates high-affinity intracellular uptake of the rare oligo-element molybdenum.</text>
</comment>
<feature type="transmembrane region" description="Helical" evidence="13">
    <location>
        <begin position="6"/>
        <end position="23"/>
    </location>
</feature>
<dbReference type="PANTHER" id="PTHR23516:SF1">
    <property type="entry name" value="MOLYBDATE-ANION TRANSPORTER"/>
    <property type="match status" value="1"/>
</dbReference>
<dbReference type="InterPro" id="IPR036259">
    <property type="entry name" value="MFS_trans_sf"/>
</dbReference>
<evidence type="ECO:0000256" key="11">
    <source>
        <dbReference type="ARBA" id="ARBA00032555"/>
    </source>
</evidence>
<evidence type="ECO:0000256" key="6">
    <source>
        <dbReference type="ARBA" id="ARBA00022692"/>
    </source>
</evidence>
<evidence type="ECO:0000256" key="7">
    <source>
        <dbReference type="ARBA" id="ARBA00022989"/>
    </source>
</evidence>
<feature type="transmembrane region" description="Helical" evidence="13">
    <location>
        <begin position="164"/>
        <end position="183"/>
    </location>
</feature>
<dbReference type="Pfam" id="PF05631">
    <property type="entry name" value="MFS_5"/>
    <property type="match status" value="1"/>
</dbReference>
<feature type="transmembrane region" description="Helical" evidence="13">
    <location>
        <begin position="401"/>
        <end position="418"/>
    </location>
</feature>
<evidence type="ECO:0000256" key="1">
    <source>
        <dbReference type="ARBA" id="ARBA00003019"/>
    </source>
</evidence>
<evidence type="ECO:0000313" key="14">
    <source>
        <dbReference type="EMBL" id="KLO09859.1"/>
    </source>
</evidence>
<evidence type="ECO:0000256" key="9">
    <source>
        <dbReference type="ARBA" id="ARBA00023136"/>
    </source>
</evidence>
<protein>
    <recommendedName>
        <fullName evidence="3">Molybdate-anion transporter</fullName>
    </recommendedName>
    <alternativeName>
        <fullName evidence="10">Major facilitator superfamily domain-containing protein 5</fullName>
    </alternativeName>
    <alternativeName>
        <fullName evidence="11">Molybdate transporter 2 homolog</fullName>
    </alternativeName>
</protein>
<evidence type="ECO:0000256" key="12">
    <source>
        <dbReference type="SAM" id="MobiDB-lite"/>
    </source>
</evidence>
<keyword evidence="6 13" id="KW-0812">Transmembrane</keyword>
<organism evidence="14 15">
    <name type="scientific">Schizopora paradoxa</name>
    <dbReference type="NCBI Taxonomy" id="27342"/>
    <lineage>
        <taxon>Eukaryota</taxon>
        <taxon>Fungi</taxon>
        <taxon>Dikarya</taxon>
        <taxon>Basidiomycota</taxon>
        <taxon>Agaricomycotina</taxon>
        <taxon>Agaricomycetes</taxon>
        <taxon>Hymenochaetales</taxon>
        <taxon>Schizoporaceae</taxon>
        <taxon>Schizopora</taxon>
    </lineage>
</organism>
<dbReference type="GO" id="GO:0006811">
    <property type="term" value="P:monoatomic ion transport"/>
    <property type="evidence" value="ECO:0007669"/>
    <property type="project" value="UniProtKB-KW"/>
</dbReference>
<keyword evidence="4" id="KW-0813">Transport</keyword>
<feature type="compositionally biased region" description="Low complexity" evidence="12">
    <location>
        <begin position="32"/>
        <end position="48"/>
    </location>
</feature>
<dbReference type="GO" id="GO:0005886">
    <property type="term" value="C:plasma membrane"/>
    <property type="evidence" value="ECO:0007669"/>
    <property type="project" value="UniProtKB-SubCell"/>
</dbReference>
<feature type="transmembrane region" description="Helical" evidence="13">
    <location>
        <begin position="195"/>
        <end position="215"/>
    </location>
</feature>
<keyword evidence="7 13" id="KW-1133">Transmembrane helix</keyword>
<dbReference type="AlphaFoldDB" id="A0A0H2RDH8"/>
<keyword evidence="15" id="KW-1185">Reference proteome</keyword>
<feature type="transmembrane region" description="Helical" evidence="13">
    <location>
        <begin position="74"/>
        <end position="93"/>
    </location>
</feature>
<reference evidence="14 15" key="1">
    <citation type="submission" date="2015-04" db="EMBL/GenBank/DDBJ databases">
        <title>Complete genome sequence of Schizopora paradoxa KUC8140, a cosmopolitan wood degrader in East Asia.</title>
        <authorList>
            <consortium name="DOE Joint Genome Institute"/>
            <person name="Min B."/>
            <person name="Park H."/>
            <person name="Jang Y."/>
            <person name="Kim J.-J."/>
            <person name="Kim K.H."/>
            <person name="Pangilinan J."/>
            <person name="Lipzen A."/>
            <person name="Riley R."/>
            <person name="Grigoriev I.V."/>
            <person name="Spatafora J.W."/>
            <person name="Choi I.-G."/>
        </authorList>
    </citation>
    <scope>NUCLEOTIDE SEQUENCE [LARGE SCALE GENOMIC DNA]</scope>
    <source>
        <strain evidence="14 15">KUC8140</strain>
    </source>
</reference>
<dbReference type="InterPro" id="IPR008509">
    <property type="entry name" value="MOT2/MFSD5"/>
</dbReference>
<dbReference type="Gene3D" id="1.20.1250.20">
    <property type="entry name" value="MFS general substrate transporter like domains"/>
    <property type="match status" value="1"/>
</dbReference>
<dbReference type="STRING" id="27342.A0A0H2RDH8"/>
<gene>
    <name evidence="14" type="ORF">SCHPADRAFT_857423</name>
</gene>
<feature type="region of interest" description="Disordered" evidence="12">
    <location>
        <begin position="29"/>
        <end position="63"/>
    </location>
</feature>
<evidence type="ECO:0000256" key="5">
    <source>
        <dbReference type="ARBA" id="ARBA00022475"/>
    </source>
</evidence>
<dbReference type="OrthoDB" id="263957at2759"/>
<feature type="transmembrane region" description="Helical" evidence="13">
    <location>
        <begin position="288"/>
        <end position="311"/>
    </location>
</feature>